<dbReference type="Gene3D" id="3.90.180.10">
    <property type="entry name" value="Medium-chain alcohol dehydrogenases, catalytic domain"/>
    <property type="match status" value="1"/>
</dbReference>
<keyword evidence="1" id="KW-0521">NADP</keyword>
<gene>
    <name evidence="3" type="ORF">Mal48_28470</name>
</gene>
<sequence>MLAAFIEKQGDPQVLQIGEQPTPVPADGEVLVRIAASAVNPIDTYIRSGAIPLPIEFPYIPGCDLAGTVEAVGPGTTRFQVGDRVWGSNQSLFGRQGTLAEYAAVHEDWLYATPAKMTDEQAAAGALTGITAHLGLFLHGQLQQDEIVFINGGTGGVGSMVVQFAKAYGARVITTAGSPEKRELAKSLGADLVLDYRSDSLDDDIQAFCESNGGIDLWWETQRQPTLPRTIGMMKKRGRIILMAGRDAEPQFPLGQFYVNDLRLLGFAMFNASPEEQRSCATDMNQWFENGQWKPLIGQTLSLQEAQQAHEIQEANTLGGAGSLVGKVIVTI</sequence>
<dbReference type="InterPro" id="IPR013149">
    <property type="entry name" value="ADH-like_C"/>
</dbReference>
<dbReference type="InterPro" id="IPR013154">
    <property type="entry name" value="ADH-like_N"/>
</dbReference>
<accession>A0A517QPR7</accession>
<dbReference type="InterPro" id="IPR011032">
    <property type="entry name" value="GroES-like_sf"/>
</dbReference>
<dbReference type="Proteomes" id="UP000315724">
    <property type="component" value="Chromosome"/>
</dbReference>
<dbReference type="InterPro" id="IPR036291">
    <property type="entry name" value="NAD(P)-bd_dom_sf"/>
</dbReference>
<dbReference type="GO" id="GO:0016491">
    <property type="term" value="F:oxidoreductase activity"/>
    <property type="evidence" value="ECO:0007669"/>
    <property type="project" value="InterPro"/>
</dbReference>
<evidence type="ECO:0000313" key="3">
    <source>
        <dbReference type="EMBL" id="QDT33594.1"/>
    </source>
</evidence>
<dbReference type="SUPFAM" id="SSF50129">
    <property type="entry name" value="GroES-like"/>
    <property type="match status" value="1"/>
</dbReference>
<dbReference type="AlphaFoldDB" id="A0A517QPR7"/>
<dbReference type="PANTHER" id="PTHR44154">
    <property type="entry name" value="QUINONE OXIDOREDUCTASE"/>
    <property type="match status" value="1"/>
</dbReference>
<evidence type="ECO:0000313" key="4">
    <source>
        <dbReference type="Proteomes" id="UP000315724"/>
    </source>
</evidence>
<keyword evidence="4" id="KW-1185">Reference proteome</keyword>
<dbReference type="PANTHER" id="PTHR44154:SF1">
    <property type="entry name" value="QUINONE OXIDOREDUCTASE"/>
    <property type="match status" value="1"/>
</dbReference>
<feature type="domain" description="Enoyl reductase (ER)" evidence="2">
    <location>
        <begin position="10"/>
        <end position="330"/>
    </location>
</feature>
<dbReference type="SMART" id="SM00829">
    <property type="entry name" value="PKS_ER"/>
    <property type="match status" value="1"/>
</dbReference>
<evidence type="ECO:0000256" key="1">
    <source>
        <dbReference type="ARBA" id="ARBA00022857"/>
    </source>
</evidence>
<dbReference type="Pfam" id="PF08240">
    <property type="entry name" value="ADH_N"/>
    <property type="match status" value="1"/>
</dbReference>
<dbReference type="KEGG" id="tpol:Mal48_28470"/>
<name>A0A517QPR7_9PLAN</name>
<protein>
    <submittedName>
        <fullName evidence="3">Zinc-type alcohol dehydrogenase-like protein</fullName>
    </submittedName>
</protein>
<dbReference type="InterPro" id="IPR051603">
    <property type="entry name" value="Zinc-ADH_QOR/CCCR"/>
</dbReference>
<organism evidence="3 4">
    <name type="scientific">Thalassoglobus polymorphus</name>
    <dbReference type="NCBI Taxonomy" id="2527994"/>
    <lineage>
        <taxon>Bacteria</taxon>
        <taxon>Pseudomonadati</taxon>
        <taxon>Planctomycetota</taxon>
        <taxon>Planctomycetia</taxon>
        <taxon>Planctomycetales</taxon>
        <taxon>Planctomycetaceae</taxon>
        <taxon>Thalassoglobus</taxon>
    </lineage>
</organism>
<dbReference type="InterPro" id="IPR020843">
    <property type="entry name" value="ER"/>
</dbReference>
<dbReference type="OrthoDB" id="9787435at2"/>
<dbReference type="CDD" id="cd08253">
    <property type="entry name" value="zeta_crystallin"/>
    <property type="match status" value="1"/>
</dbReference>
<dbReference type="SUPFAM" id="SSF51735">
    <property type="entry name" value="NAD(P)-binding Rossmann-fold domains"/>
    <property type="match status" value="1"/>
</dbReference>
<dbReference type="EMBL" id="CP036267">
    <property type="protein sequence ID" value="QDT33594.1"/>
    <property type="molecule type" value="Genomic_DNA"/>
</dbReference>
<dbReference type="Gene3D" id="3.40.50.720">
    <property type="entry name" value="NAD(P)-binding Rossmann-like Domain"/>
    <property type="match status" value="1"/>
</dbReference>
<evidence type="ECO:0000259" key="2">
    <source>
        <dbReference type="SMART" id="SM00829"/>
    </source>
</evidence>
<reference evidence="3 4" key="1">
    <citation type="submission" date="2019-02" db="EMBL/GenBank/DDBJ databases">
        <title>Deep-cultivation of Planctomycetes and their phenomic and genomic characterization uncovers novel biology.</title>
        <authorList>
            <person name="Wiegand S."/>
            <person name="Jogler M."/>
            <person name="Boedeker C."/>
            <person name="Pinto D."/>
            <person name="Vollmers J."/>
            <person name="Rivas-Marin E."/>
            <person name="Kohn T."/>
            <person name="Peeters S.H."/>
            <person name="Heuer A."/>
            <person name="Rast P."/>
            <person name="Oberbeckmann S."/>
            <person name="Bunk B."/>
            <person name="Jeske O."/>
            <person name="Meyerdierks A."/>
            <person name="Storesund J.E."/>
            <person name="Kallscheuer N."/>
            <person name="Luecker S."/>
            <person name="Lage O.M."/>
            <person name="Pohl T."/>
            <person name="Merkel B.J."/>
            <person name="Hornburger P."/>
            <person name="Mueller R.-W."/>
            <person name="Bruemmer F."/>
            <person name="Labrenz M."/>
            <person name="Spormann A.M."/>
            <person name="Op den Camp H."/>
            <person name="Overmann J."/>
            <person name="Amann R."/>
            <person name="Jetten M.S.M."/>
            <person name="Mascher T."/>
            <person name="Medema M.H."/>
            <person name="Devos D.P."/>
            <person name="Kaster A.-K."/>
            <person name="Ovreas L."/>
            <person name="Rohde M."/>
            <person name="Galperin M.Y."/>
            <person name="Jogler C."/>
        </authorList>
    </citation>
    <scope>NUCLEOTIDE SEQUENCE [LARGE SCALE GENOMIC DNA]</scope>
    <source>
        <strain evidence="3 4">Mal48</strain>
    </source>
</reference>
<dbReference type="Pfam" id="PF00107">
    <property type="entry name" value="ADH_zinc_N"/>
    <property type="match status" value="1"/>
</dbReference>
<proteinExistence type="predicted"/>
<dbReference type="RefSeq" id="WP_145200120.1">
    <property type="nucleotide sequence ID" value="NZ_CP036267.1"/>
</dbReference>